<organism evidence="1 2">
    <name type="scientific">Candidatus Promineifilum breve</name>
    <dbReference type="NCBI Taxonomy" id="1806508"/>
    <lineage>
        <taxon>Bacteria</taxon>
        <taxon>Bacillati</taxon>
        <taxon>Chloroflexota</taxon>
        <taxon>Ardenticatenia</taxon>
        <taxon>Candidatus Promineifilales</taxon>
        <taxon>Candidatus Promineifilaceae</taxon>
        <taxon>Candidatus Promineifilum</taxon>
    </lineage>
</organism>
<keyword evidence="2" id="KW-1185">Reference proteome</keyword>
<dbReference type="KEGG" id="pbf:CFX0092_B0096"/>
<gene>
    <name evidence="1" type="ORF">CFX0092_B0096</name>
</gene>
<accession>A0A160T9B5</accession>
<sequence length="63" mass="7164">MVGIFRVRVCLFHLSTSVNRQMFNPFNPTDPFLIRVNPCNPCPSVVNSFSYPFESVKSVTIRG</sequence>
<evidence type="ECO:0000313" key="2">
    <source>
        <dbReference type="Proteomes" id="UP000215027"/>
    </source>
</evidence>
<dbReference type="AlphaFoldDB" id="A0A160T9B5"/>
<evidence type="ECO:0000313" key="1">
    <source>
        <dbReference type="EMBL" id="CUS05630.1"/>
    </source>
</evidence>
<protein>
    <submittedName>
        <fullName evidence="1">Uncharacterized protein</fullName>
    </submittedName>
</protein>
<name>A0A160T9B5_9CHLR</name>
<dbReference type="EMBL" id="LN890656">
    <property type="protein sequence ID" value="CUS05630.1"/>
    <property type="molecule type" value="Genomic_DNA"/>
</dbReference>
<proteinExistence type="predicted"/>
<reference evidence="1" key="1">
    <citation type="submission" date="2016-01" db="EMBL/GenBank/DDBJ databases">
        <authorList>
            <person name="Mcilroy J.S."/>
            <person name="Karst M S."/>
            <person name="Albertsen M."/>
        </authorList>
    </citation>
    <scope>NUCLEOTIDE SEQUENCE</scope>
    <source>
        <strain evidence="1">Cfx-K</strain>
    </source>
</reference>
<dbReference type="Proteomes" id="UP000215027">
    <property type="component" value="Chromosome II"/>
</dbReference>